<evidence type="ECO:0000256" key="7">
    <source>
        <dbReference type="ARBA" id="ARBA00047899"/>
    </source>
</evidence>
<keyword evidence="3" id="KW-0808">Transferase</keyword>
<feature type="binding site" evidence="9">
    <location>
        <position position="70"/>
    </location>
    <ligand>
        <name>ATP</name>
        <dbReference type="ChEBI" id="CHEBI:30616"/>
    </ligand>
</feature>
<keyword evidence="6 9" id="KW-0067">ATP-binding</keyword>
<dbReference type="EMBL" id="KZ084126">
    <property type="protein sequence ID" value="OSC99576.1"/>
    <property type="molecule type" value="Genomic_DNA"/>
</dbReference>
<feature type="domain" description="Protein kinase" evidence="11">
    <location>
        <begin position="36"/>
        <end position="398"/>
    </location>
</feature>
<dbReference type="SUPFAM" id="SSF56112">
    <property type="entry name" value="Protein kinase-like (PK-like)"/>
    <property type="match status" value="1"/>
</dbReference>
<dbReference type="EC" id="2.7.11.1" evidence="1"/>
<keyword evidence="13" id="KW-1185">Reference proteome</keyword>
<dbReference type="PANTHER" id="PTHR47634:SF9">
    <property type="entry name" value="PROTEIN KINASE DOMAIN-CONTAINING PROTEIN-RELATED"/>
    <property type="match status" value="1"/>
</dbReference>
<evidence type="ECO:0000256" key="4">
    <source>
        <dbReference type="ARBA" id="ARBA00022741"/>
    </source>
</evidence>
<dbReference type="AlphaFoldDB" id="A0A1Y2IER1"/>
<accession>A0A1Y2IER1</accession>
<gene>
    <name evidence="12" type="ORF">PYCCODRAFT_1372806</name>
</gene>
<dbReference type="GO" id="GO:0000245">
    <property type="term" value="P:spliceosomal complex assembly"/>
    <property type="evidence" value="ECO:0007669"/>
    <property type="project" value="TreeGrafter"/>
</dbReference>
<keyword evidence="5 12" id="KW-0418">Kinase</keyword>
<dbReference type="Proteomes" id="UP000193067">
    <property type="component" value="Unassembled WGS sequence"/>
</dbReference>
<keyword evidence="2 10" id="KW-0723">Serine/threonine-protein kinase</keyword>
<proteinExistence type="inferred from homology"/>
<reference evidence="12 13" key="1">
    <citation type="journal article" date="2015" name="Biotechnol. Biofuels">
        <title>Enhanced degradation of softwood versus hardwood by the white-rot fungus Pycnoporus coccineus.</title>
        <authorList>
            <person name="Couturier M."/>
            <person name="Navarro D."/>
            <person name="Chevret D."/>
            <person name="Henrissat B."/>
            <person name="Piumi F."/>
            <person name="Ruiz-Duenas F.J."/>
            <person name="Martinez A.T."/>
            <person name="Grigoriev I.V."/>
            <person name="Riley R."/>
            <person name="Lipzen A."/>
            <person name="Berrin J.G."/>
            <person name="Master E.R."/>
            <person name="Rosso M.N."/>
        </authorList>
    </citation>
    <scope>NUCLEOTIDE SEQUENCE [LARGE SCALE GENOMIC DNA]</scope>
    <source>
        <strain evidence="12 13">BRFM310</strain>
    </source>
</reference>
<evidence type="ECO:0000256" key="1">
    <source>
        <dbReference type="ARBA" id="ARBA00012513"/>
    </source>
</evidence>
<dbReference type="GO" id="GO:0050684">
    <property type="term" value="P:regulation of mRNA processing"/>
    <property type="evidence" value="ECO:0007669"/>
    <property type="project" value="TreeGrafter"/>
</dbReference>
<evidence type="ECO:0000259" key="11">
    <source>
        <dbReference type="PROSITE" id="PS50011"/>
    </source>
</evidence>
<dbReference type="Gene3D" id="3.30.200.20">
    <property type="entry name" value="Phosphorylase Kinase, domain 1"/>
    <property type="match status" value="1"/>
</dbReference>
<evidence type="ECO:0000256" key="6">
    <source>
        <dbReference type="ARBA" id="ARBA00022840"/>
    </source>
</evidence>
<evidence type="ECO:0000256" key="2">
    <source>
        <dbReference type="ARBA" id="ARBA00022527"/>
    </source>
</evidence>
<dbReference type="Gene3D" id="1.10.510.10">
    <property type="entry name" value="Transferase(Phosphotransferase) domain 1"/>
    <property type="match status" value="1"/>
</dbReference>
<dbReference type="PROSITE" id="PS00107">
    <property type="entry name" value="PROTEIN_KINASE_ATP"/>
    <property type="match status" value="1"/>
</dbReference>
<dbReference type="InterPro" id="IPR051334">
    <property type="entry name" value="SRPK"/>
</dbReference>
<dbReference type="PROSITE" id="PS50011">
    <property type="entry name" value="PROTEIN_KINASE_DOM"/>
    <property type="match status" value="1"/>
</dbReference>
<organism evidence="12 13">
    <name type="scientific">Trametes coccinea (strain BRFM310)</name>
    <name type="common">Pycnoporus coccineus</name>
    <dbReference type="NCBI Taxonomy" id="1353009"/>
    <lineage>
        <taxon>Eukaryota</taxon>
        <taxon>Fungi</taxon>
        <taxon>Dikarya</taxon>
        <taxon>Basidiomycota</taxon>
        <taxon>Agaricomycotina</taxon>
        <taxon>Agaricomycetes</taxon>
        <taxon>Polyporales</taxon>
        <taxon>Polyporaceae</taxon>
        <taxon>Trametes</taxon>
    </lineage>
</organism>
<evidence type="ECO:0000313" key="12">
    <source>
        <dbReference type="EMBL" id="OSC99576.1"/>
    </source>
</evidence>
<evidence type="ECO:0000256" key="9">
    <source>
        <dbReference type="PROSITE-ProRule" id="PRU10141"/>
    </source>
</evidence>
<dbReference type="STRING" id="1353009.A0A1Y2IER1"/>
<dbReference type="PROSITE" id="PS00108">
    <property type="entry name" value="PROTEIN_KINASE_ST"/>
    <property type="match status" value="1"/>
</dbReference>
<dbReference type="InterPro" id="IPR000719">
    <property type="entry name" value="Prot_kinase_dom"/>
</dbReference>
<evidence type="ECO:0000256" key="3">
    <source>
        <dbReference type="ARBA" id="ARBA00022679"/>
    </source>
</evidence>
<comment type="catalytic activity">
    <reaction evidence="8">
        <text>L-seryl-[protein] + ATP = O-phospho-L-seryl-[protein] + ADP + H(+)</text>
        <dbReference type="Rhea" id="RHEA:17989"/>
        <dbReference type="Rhea" id="RHEA-COMP:9863"/>
        <dbReference type="Rhea" id="RHEA-COMP:11604"/>
        <dbReference type="ChEBI" id="CHEBI:15378"/>
        <dbReference type="ChEBI" id="CHEBI:29999"/>
        <dbReference type="ChEBI" id="CHEBI:30616"/>
        <dbReference type="ChEBI" id="CHEBI:83421"/>
        <dbReference type="ChEBI" id="CHEBI:456216"/>
        <dbReference type="EC" id="2.7.11.1"/>
    </reaction>
</comment>
<dbReference type="PANTHER" id="PTHR47634">
    <property type="entry name" value="PROTEIN KINASE DOMAIN-CONTAINING PROTEIN-RELATED"/>
    <property type="match status" value="1"/>
</dbReference>
<dbReference type="InterPro" id="IPR008271">
    <property type="entry name" value="Ser/Thr_kinase_AS"/>
</dbReference>
<dbReference type="OrthoDB" id="5979581at2759"/>
<sequence length="400" mass="45650">MQPTEWDGEEEPLKDYAPDRNGYLPVAIDDVLGTRYRIVRKLGWGTYSTVWIAQDQSQSHADRPSYVALKVMSRVATDAQGRLKELELMRHIRDQSPQHPGHSHVVQLVDNFYQEGPHGRHLCLVMEPLLQDLRALSLRFKHRIFPSYFIRLLARQAVLGLQYLHEECNIVHTDVKASNFMMVPPGDPEAFLAMTIPRLHPPETSITTGPDGTPIPRVRSRPIPYPLPDFYDMHALDIWSGIRVKIGDVGVACFADKVHDHFTEFIETPPLRAPEVAIGAGWGKPADIWSLGCTLYELYMGRTMFGKNIRDTEVPTMHAMMLGDYPPELIARGKARSDHFNPDGSMKRPPERRIPFDKAVRERDTPDAPLFADFLRLTFALDPDKRATCRDLLRHPWLNP</sequence>
<evidence type="ECO:0000256" key="5">
    <source>
        <dbReference type="ARBA" id="ARBA00022777"/>
    </source>
</evidence>
<evidence type="ECO:0000313" key="13">
    <source>
        <dbReference type="Proteomes" id="UP000193067"/>
    </source>
</evidence>
<dbReference type="GO" id="GO:0005524">
    <property type="term" value="F:ATP binding"/>
    <property type="evidence" value="ECO:0007669"/>
    <property type="project" value="UniProtKB-UniRule"/>
</dbReference>
<dbReference type="GO" id="GO:0004674">
    <property type="term" value="F:protein serine/threonine kinase activity"/>
    <property type="evidence" value="ECO:0007669"/>
    <property type="project" value="UniProtKB-KW"/>
</dbReference>
<dbReference type="GO" id="GO:0005737">
    <property type="term" value="C:cytoplasm"/>
    <property type="evidence" value="ECO:0007669"/>
    <property type="project" value="TreeGrafter"/>
</dbReference>
<evidence type="ECO:0000256" key="8">
    <source>
        <dbReference type="ARBA" id="ARBA00048679"/>
    </source>
</evidence>
<dbReference type="GO" id="GO:0005634">
    <property type="term" value="C:nucleus"/>
    <property type="evidence" value="ECO:0007669"/>
    <property type="project" value="TreeGrafter"/>
</dbReference>
<comment type="catalytic activity">
    <reaction evidence="7">
        <text>L-threonyl-[protein] + ATP = O-phospho-L-threonyl-[protein] + ADP + H(+)</text>
        <dbReference type="Rhea" id="RHEA:46608"/>
        <dbReference type="Rhea" id="RHEA-COMP:11060"/>
        <dbReference type="Rhea" id="RHEA-COMP:11605"/>
        <dbReference type="ChEBI" id="CHEBI:15378"/>
        <dbReference type="ChEBI" id="CHEBI:30013"/>
        <dbReference type="ChEBI" id="CHEBI:30616"/>
        <dbReference type="ChEBI" id="CHEBI:61977"/>
        <dbReference type="ChEBI" id="CHEBI:456216"/>
        <dbReference type="EC" id="2.7.11.1"/>
    </reaction>
</comment>
<name>A0A1Y2IER1_TRAC3</name>
<dbReference type="InterPro" id="IPR017441">
    <property type="entry name" value="Protein_kinase_ATP_BS"/>
</dbReference>
<dbReference type="InterPro" id="IPR011009">
    <property type="entry name" value="Kinase-like_dom_sf"/>
</dbReference>
<keyword evidence="4 9" id="KW-0547">Nucleotide-binding</keyword>
<dbReference type="SMART" id="SM00220">
    <property type="entry name" value="S_TKc"/>
    <property type="match status" value="1"/>
</dbReference>
<evidence type="ECO:0000256" key="10">
    <source>
        <dbReference type="RuleBase" id="RU000304"/>
    </source>
</evidence>
<comment type="similarity">
    <text evidence="10">Belongs to the protein kinase superfamily.</text>
</comment>
<protein>
    <recommendedName>
        <fullName evidence="1">non-specific serine/threonine protein kinase</fullName>
        <ecNumber evidence="1">2.7.11.1</ecNumber>
    </recommendedName>
</protein>
<dbReference type="Pfam" id="PF00069">
    <property type="entry name" value="Pkinase"/>
    <property type="match status" value="2"/>
</dbReference>